<feature type="domain" description="F-box" evidence="1">
    <location>
        <begin position="14"/>
        <end position="46"/>
    </location>
</feature>
<proteinExistence type="predicted"/>
<evidence type="ECO:0000313" key="3">
    <source>
        <dbReference type="Proteomes" id="UP000247810"/>
    </source>
</evidence>
<dbReference type="VEuPathDB" id="FungiDB:BO71DRAFT_405280"/>
<dbReference type="Proteomes" id="UP000247810">
    <property type="component" value="Unassembled WGS sequence"/>
</dbReference>
<dbReference type="OrthoDB" id="3800738at2759"/>
<reference evidence="2 3" key="1">
    <citation type="submission" date="2018-02" db="EMBL/GenBank/DDBJ databases">
        <title>The genomes of Aspergillus section Nigri reveals drivers in fungal speciation.</title>
        <authorList>
            <consortium name="DOE Joint Genome Institute"/>
            <person name="Vesth T.C."/>
            <person name="Nybo J."/>
            <person name="Theobald S."/>
            <person name="Brandl J."/>
            <person name="Frisvad J.C."/>
            <person name="Nielsen K.F."/>
            <person name="Lyhne E.K."/>
            <person name="Kogle M.E."/>
            <person name="Kuo A."/>
            <person name="Riley R."/>
            <person name="Clum A."/>
            <person name="Nolan M."/>
            <person name="Lipzen A."/>
            <person name="Salamov A."/>
            <person name="Henrissat B."/>
            <person name="Wiebenga A."/>
            <person name="De vries R.P."/>
            <person name="Grigoriev I.V."/>
            <person name="Mortensen U.H."/>
            <person name="Andersen M.R."/>
            <person name="Baker S.E."/>
        </authorList>
    </citation>
    <scope>NUCLEOTIDE SEQUENCE [LARGE SCALE GENOMIC DNA]</scope>
    <source>
        <strain evidence="2 3">CBS 707.79</strain>
    </source>
</reference>
<accession>A0A319F3K3</accession>
<evidence type="ECO:0000259" key="1">
    <source>
        <dbReference type="Pfam" id="PF00646"/>
    </source>
</evidence>
<dbReference type="SUPFAM" id="SSF81383">
    <property type="entry name" value="F-box domain"/>
    <property type="match status" value="1"/>
</dbReference>
<dbReference type="CDD" id="cd09917">
    <property type="entry name" value="F-box_SF"/>
    <property type="match status" value="1"/>
</dbReference>
<dbReference type="EMBL" id="KZ825801">
    <property type="protein sequence ID" value="PYH99492.1"/>
    <property type="molecule type" value="Genomic_DNA"/>
</dbReference>
<protein>
    <recommendedName>
        <fullName evidence="1">F-box domain-containing protein</fullName>
    </recommendedName>
</protein>
<dbReference type="InterPro" id="IPR036047">
    <property type="entry name" value="F-box-like_dom_sf"/>
</dbReference>
<gene>
    <name evidence="2" type="ORF">BO71DRAFT_405280</name>
</gene>
<dbReference type="InterPro" id="IPR001810">
    <property type="entry name" value="F-box_dom"/>
</dbReference>
<dbReference type="STRING" id="1448320.A0A319F3K3"/>
<evidence type="ECO:0000313" key="2">
    <source>
        <dbReference type="EMBL" id="PYH99492.1"/>
    </source>
</evidence>
<dbReference type="AlphaFoldDB" id="A0A319F3K3"/>
<dbReference type="Pfam" id="PF00646">
    <property type="entry name" value="F-box"/>
    <property type="match status" value="1"/>
</dbReference>
<name>A0A319F3K3_9EURO</name>
<keyword evidence="3" id="KW-1185">Reference proteome</keyword>
<sequence>MMEESQASRIFAIPEILEIILLDLDAHTLLLSARVCRQWNALIKTSIRIQAALFFLPDRKATPDIRNPFAHHVWDGFFRKQLSTRRRPGDKTAKLPQIEPLRKEKAYLRPDASWRKMLLQQHPTSFIDVLGNGIGTPTELRWRSDGDYIRMEDLEMLMDSEALIATRRPFLFSTIPRFNADESRRARQEQT</sequence>
<organism evidence="2 3">
    <name type="scientific">Aspergillus ellipticus CBS 707.79</name>
    <dbReference type="NCBI Taxonomy" id="1448320"/>
    <lineage>
        <taxon>Eukaryota</taxon>
        <taxon>Fungi</taxon>
        <taxon>Dikarya</taxon>
        <taxon>Ascomycota</taxon>
        <taxon>Pezizomycotina</taxon>
        <taxon>Eurotiomycetes</taxon>
        <taxon>Eurotiomycetidae</taxon>
        <taxon>Eurotiales</taxon>
        <taxon>Aspergillaceae</taxon>
        <taxon>Aspergillus</taxon>
        <taxon>Aspergillus subgen. Circumdati</taxon>
    </lineage>
</organism>